<evidence type="ECO:0000313" key="4">
    <source>
        <dbReference type="Proteomes" id="UP000486602"/>
    </source>
</evidence>
<evidence type="ECO:0000256" key="1">
    <source>
        <dbReference type="SAM" id="Coils"/>
    </source>
</evidence>
<protein>
    <recommendedName>
        <fullName evidence="5">Tetratricopeptide repeat protein</fullName>
    </recommendedName>
</protein>
<gene>
    <name evidence="3" type="ORF">G3O08_13180</name>
</gene>
<feature type="transmembrane region" description="Helical" evidence="2">
    <location>
        <begin position="82"/>
        <end position="100"/>
    </location>
</feature>
<dbReference type="Gene3D" id="1.25.40.10">
    <property type="entry name" value="Tetratricopeptide repeat domain"/>
    <property type="match status" value="1"/>
</dbReference>
<keyword evidence="1" id="KW-0175">Coiled coil</keyword>
<dbReference type="SUPFAM" id="SSF48452">
    <property type="entry name" value="TPR-like"/>
    <property type="match status" value="1"/>
</dbReference>
<comment type="caution">
    <text evidence="3">The sequence shown here is derived from an EMBL/GenBank/DDBJ whole genome shotgun (WGS) entry which is preliminary data.</text>
</comment>
<name>A0A7K3WSF5_9FLAO</name>
<keyword evidence="2" id="KW-1133">Transmembrane helix</keyword>
<keyword evidence="2" id="KW-0472">Membrane</keyword>
<sequence length="240" mass="27210">MNSIHNISPEDFGRIENYLQGKMMVLEKQEFEAELKNNQELQEEVAIQKELQLSIEAGGLKESLNDIHNTVILETKSSKNNWFAIAAGIAALIAISVWALNFQSNNDALFAQYSTVDPGLPVPMSASADYSFHDAMVDYKAEKYDKSIEKWTVLSAENPKNLTITYYLGASFFNQEKYIEALPYFEKVMLENSSKFQAKAQWYAVLSWLKTENTEAIKKVSPVSESPFAEKINSIQQKLK</sequence>
<dbReference type="EMBL" id="JAAGVY010000026">
    <property type="protein sequence ID" value="NEN24458.1"/>
    <property type="molecule type" value="Genomic_DNA"/>
</dbReference>
<evidence type="ECO:0008006" key="5">
    <source>
        <dbReference type="Google" id="ProtNLM"/>
    </source>
</evidence>
<dbReference type="Proteomes" id="UP000486602">
    <property type="component" value="Unassembled WGS sequence"/>
</dbReference>
<dbReference type="AlphaFoldDB" id="A0A7K3WSF5"/>
<evidence type="ECO:0000313" key="3">
    <source>
        <dbReference type="EMBL" id="NEN24458.1"/>
    </source>
</evidence>
<keyword evidence="2" id="KW-0812">Transmembrane</keyword>
<dbReference type="InterPro" id="IPR011990">
    <property type="entry name" value="TPR-like_helical_dom_sf"/>
</dbReference>
<accession>A0A7K3WSF5</accession>
<feature type="coiled-coil region" evidence="1">
    <location>
        <begin position="24"/>
        <end position="51"/>
    </location>
</feature>
<dbReference type="RefSeq" id="WP_163285852.1">
    <property type="nucleotide sequence ID" value="NZ_JAAGVY010000026.1"/>
</dbReference>
<proteinExistence type="predicted"/>
<organism evidence="3 4">
    <name type="scientific">Cryomorpha ignava</name>
    <dbReference type="NCBI Taxonomy" id="101383"/>
    <lineage>
        <taxon>Bacteria</taxon>
        <taxon>Pseudomonadati</taxon>
        <taxon>Bacteroidota</taxon>
        <taxon>Flavobacteriia</taxon>
        <taxon>Flavobacteriales</taxon>
        <taxon>Cryomorphaceae</taxon>
        <taxon>Cryomorpha</taxon>
    </lineage>
</organism>
<keyword evidence="4" id="KW-1185">Reference proteome</keyword>
<reference evidence="3 4" key="1">
    <citation type="submission" date="2020-02" db="EMBL/GenBank/DDBJ databases">
        <title>Out from the shadows clarifying the taxonomy of the family Cryomorphaceae and related taxa by utilizing the GTDB taxonomic framework.</title>
        <authorList>
            <person name="Bowman J.P."/>
        </authorList>
    </citation>
    <scope>NUCLEOTIDE SEQUENCE [LARGE SCALE GENOMIC DNA]</scope>
    <source>
        <strain evidence="3 4">QSSC 1-22</strain>
    </source>
</reference>
<evidence type="ECO:0000256" key="2">
    <source>
        <dbReference type="SAM" id="Phobius"/>
    </source>
</evidence>